<feature type="region of interest" description="Disordered" evidence="1">
    <location>
        <begin position="56"/>
        <end position="90"/>
    </location>
</feature>
<reference evidence="2 3" key="1">
    <citation type="submission" date="2024-10" db="EMBL/GenBank/DDBJ databases">
        <title>The Natural Products Discovery Center: Release of the First 8490 Sequenced Strains for Exploring Actinobacteria Biosynthetic Diversity.</title>
        <authorList>
            <person name="Kalkreuter E."/>
            <person name="Kautsar S.A."/>
            <person name="Yang D."/>
            <person name="Bader C.D."/>
            <person name="Teijaro C.N."/>
            <person name="Fluegel L."/>
            <person name="Davis C.M."/>
            <person name="Simpson J.R."/>
            <person name="Lauterbach L."/>
            <person name="Steele A.D."/>
            <person name="Gui C."/>
            <person name="Meng S."/>
            <person name="Li G."/>
            <person name="Viehrig K."/>
            <person name="Ye F."/>
            <person name="Su P."/>
            <person name="Kiefer A.F."/>
            <person name="Nichols A."/>
            <person name="Cepeda A.J."/>
            <person name="Yan W."/>
            <person name="Fan B."/>
            <person name="Jiang Y."/>
            <person name="Adhikari A."/>
            <person name="Zheng C.-J."/>
            <person name="Schuster L."/>
            <person name="Cowan T.M."/>
            <person name="Smanski M.J."/>
            <person name="Chevrette M.G."/>
            <person name="De Carvalho L.P.S."/>
            <person name="Shen B."/>
        </authorList>
    </citation>
    <scope>NUCLEOTIDE SEQUENCE [LARGE SCALE GENOMIC DNA]</scope>
    <source>
        <strain evidence="2 3">NPDC053399</strain>
    </source>
</reference>
<dbReference type="Proteomes" id="UP001614394">
    <property type="component" value="Unassembled WGS sequence"/>
</dbReference>
<keyword evidence="3" id="KW-1185">Reference proteome</keyword>
<protein>
    <submittedName>
        <fullName evidence="2">Uncharacterized protein</fullName>
    </submittedName>
</protein>
<evidence type="ECO:0000313" key="3">
    <source>
        <dbReference type="Proteomes" id="UP001614394"/>
    </source>
</evidence>
<evidence type="ECO:0000256" key="1">
    <source>
        <dbReference type="SAM" id="MobiDB-lite"/>
    </source>
</evidence>
<proteinExistence type="predicted"/>
<comment type="caution">
    <text evidence="2">The sequence shown here is derived from an EMBL/GenBank/DDBJ whole genome shotgun (WGS) entry which is preliminary data.</text>
</comment>
<evidence type="ECO:0000313" key="2">
    <source>
        <dbReference type="EMBL" id="MFI9101442.1"/>
    </source>
</evidence>
<dbReference type="EMBL" id="JBITYG010000003">
    <property type="protein sequence ID" value="MFI9101442.1"/>
    <property type="molecule type" value="Genomic_DNA"/>
</dbReference>
<sequence>MHRPTDTDEPVLPDPERVDPAVLTALLVRHGWERRGGAPGRYSRWTPPGSAVRLQDAGADAGRPTGNGTGTSLLVPEGRPRRGRTTDPGYADHTDLLGEALTALARSAAPSAREVLLALTVPGDEIRWRRDVPRIGDAVPWTTAEQLRAGARAMLLAAARAARQTAGYFGERHGPHAAGFLEQVLVGPVTGGHLLTAYAPVPEGRPATSTLLRALQAARDAVDFQRATGGMEAFDAAVDLGVCHELAEALVRLVRGTEGMEVALAWSPAAGPPGGFASRPEPVEFSPGDLPALEAASARYLRREPSVPVRVTGTVVRLRRPTPSGGGSVRLRVLAGADVRQVRVRLDEAEYRIAAHAHLVGLPIRVSGRLESRGGFRRLTEAVGVTPVQVDEAERDRLLKSLHGGVDTFEDACGGDS</sequence>
<organism evidence="2 3">
    <name type="scientific">Streptomyces fildesensis</name>
    <dbReference type="NCBI Taxonomy" id="375757"/>
    <lineage>
        <taxon>Bacteria</taxon>
        <taxon>Bacillati</taxon>
        <taxon>Actinomycetota</taxon>
        <taxon>Actinomycetes</taxon>
        <taxon>Kitasatosporales</taxon>
        <taxon>Streptomycetaceae</taxon>
        <taxon>Streptomyces</taxon>
    </lineage>
</organism>
<name>A0ABW8C688_9ACTN</name>
<accession>A0ABW8C688</accession>
<gene>
    <name evidence="2" type="ORF">ACIGXA_13025</name>
</gene>
<dbReference type="RefSeq" id="WP_399647892.1">
    <property type="nucleotide sequence ID" value="NZ_JBITYG010000003.1"/>
</dbReference>